<dbReference type="AlphaFoldDB" id="A0AAV7PIM3"/>
<evidence type="ECO:0000313" key="2">
    <source>
        <dbReference type="Proteomes" id="UP001066276"/>
    </source>
</evidence>
<proteinExistence type="predicted"/>
<protein>
    <submittedName>
        <fullName evidence="1">Uncharacterized protein</fullName>
    </submittedName>
</protein>
<dbReference type="EMBL" id="JANPWB010000011">
    <property type="protein sequence ID" value="KAJ1125165.1"/>
    <property type="molecule type" value="Genomic_DNA"/>
</dbReference>
<reference evidence="1" key="1">
    <citation type="journal article" date="2022" name="bioRxiv">
        <title>Sequencing and chromosome-scale assembly of the giantPleurodeles waltlgenome.</title>
        <authorList>
            <person name="Brown T."/>
            <person name="Elewa A."/>
            <person name="Iarovenko S."/>
            <person name="Subramanian E."/>
            <person name="Araus A.J."/>
            <person name="Petzold A."/>
            <person name="Susuki M."/>
            <person name="Suzuki K.-i.T."/>
            <person name="Hayashi T."/>
            <person name="Toyoda A."/>
            <person name="Oliveira C."/>
            <person name="Osipova E."/>
            <person name="Leigh N.D."/>
            <person name="Simon A."/>
            <person name="Yun M.H."/>
        </authorList>
    </citation>
    <scope>NUCLEOTIDE SEQUENCE</scope>
    <source>
        <strain evidence="1">20211129_DDA</strain>
        <tissue evidence="1">Liver</tissue>
    </source>
</reference>
<sequence length="59" mass="6486">LWAPVLLNVLNAAVTVGIPASWRLACIVPVFKKGDRNDPKSYRPISLLDSSVKILGWII</sequence>
<gene>
    <name evidence="1" type="ORF">NDU88_003601</name>
</gene>
<organism evidence="1 2">
    <name type="scientific">Pleurodeles waltl</name>
    <name type="common">Iberian ribbed newt</name>
    <dbReference type="NCBI Taxonomy" id="8319"/>
    <lineage>
        <taxon>Eukaryota</taxon>
        <taxon>Metazoa</taxon>
        <taxon>Chordata</taxon>
        <taxon>Craniata</taxon>
        <taxon>Vertebrata</taxon>
        <taxon>Euteleostomi</taxon>
        <taxon>Amphibia</taxon>
        <taxon>Batrachia</taxon>
        <taxon>Caudata</taxon>
        <taxon>Salamandroidea</taxon>
        <taxon>Salamandridae</taxon>
        <taxon>Pleurodelinae</taxon>
        <taxon>Pleurodeles</taxon>
    </lineage>
</organism>
<name>A0AAV7PIM3_PLEWA</name>
<comment type="caution">
    <text evidence="1">The sequence shown here is derived from an EMBL/GenBank/DDBJ whole genome shotgun (WGS) entry which is preliminary data.</text>
</comment>
<keyword evidence="2" id="KW-1185">Reference proteome</keyword>
<feature type="non-terminal residue" evidence="1">
    <location>
        <position position="1"/>
    </location>
</feature>
<accession>A0AAV7PIM3</accession>
<feature type="non-terminal residue" evidence="1">
    <location>
        <position position="59"/>
    </location>
</feature>
<evidence type="ECO:0000313" key="1">
    <source>
        <dbReference type="EMBL" id="KAJ1125165.1"/>
    </source>
</evidence>
<dbReference type="Proteomes" id="UP001066276">
    <property type="component" value="Chromosome 7"/>
</dbReference>